<dbReference type="EMBL" id="VMNX01000001">
    <property type="protein sequence ID" value="MPY47069.1"/>
    <property type="molecule type" value="Genomic_DNA"/>
</dbReference>
<evidence type="ECO:0000313" key="3">
    <source>
        <dbReference type="Proteomes" id="UP000373149"/>
    </source>
</evidence>
<dbReference type="RefSeq" id="WP_152857853.1">
    <property type="nucleotide sequence ID" value="NZ_VMNX01000001.1"/>
</dbReference>
<dbReference type="EMBL" id="VMNX01000001">
    <property type="protein sequence ID" value="MPY47208.1"/>
    <property type="molecule type" value="Genomic_DNA"/>
</dbReference>
<dbReference type="Proteomes" id="UP000373149">
    <property type="component" value="Unassembled WGS sequence"/>
</dbReference>
<keyword evidence="3" id="KW-1185">Reference proteome</keyword>
<name>A0A5N8WIK9_9ACTN</name>
<sequence length="76" mass="8782">MSAQFFQPERTYTRQVGGQIGEFLVDHITRNPNDGGLHAFGWYRRLPHASWHPYSQNQAEFGAWTDNTTRTLKEAS</sequence>
<gene>
    <name evidence="1" type="ORF">FPZ41_00140</name>
    <name evidence="2" type="ORF">FPZ41_00845</name>
</gene>
<organism evidence="1 3">
    <name type="scientific">Streptomyces acidicola</name>
    <dbReference type="NCBI Taxonomy" id="2596892"/>
    <lineage>
        <taxon>Bacteria</taxon>
        <taxon>Bacillati</taxon>
        <taxon>Actinomycetota</taxon>
        <taxon>Actinomycetes</taxon>
        <taxon>Kitasatosporales</taxon>
        <taxon>Streptomycetaceae</taxon>
        <taxon>Streptomyces</taxon>
    </lineage>
</organism>
<accession>A0A5N8WIK9</accession>
<comment type="caution">
    <text evidence="1">The sequence shown here is derived from an EMBL/GenBank/DDBJ whole genome shotgun (WGS) entry which is preliminary data.</text>
</comment>
<evidence type="ECO:0000313" key="2">
    <source>
        <dbReference type="EMBL" id="MPY47208.1"/>
    </source>
</evidence>
<evidence type="ECO:0000313" key="1">
    <source>
        <dbReference type="EMBL" id="MPY47069.1"/>
    </source>
</evidence>
<protein>
    <submittedName>
        <fullName evidence="1">Uncharacterized protein</fullName>
    </submittedName>
</protein>
<proteinExistence type="predicted"/>
<dbReference type="AlphaFoldDB" id="A0A5N8WIK9"/>
<reference evidence="1 3" key="1">
    <citation type="submission" date="2019-09" db="EMBL/GenBank/DDBJ databases">
        <authorList>
            <person name="Duangmal K."/>
            <person name="Teo W.F.A."/>
            <person name="Lipun K."/>
        </authorList>
    </citation>
    <scope>NUCLEOTIDE SEQUENCE [LARGE SCALE GENOMIC DNA]</scope>
    <source>
        <strain evidence="1 3">K1PN6</strain>
    </source>
</reference>